<gene>
    <name evidence="2" type="ORF">EDE11_107163</name>
</gene>
<dbReference type="Proteomes" id="UP000295649">
    <property type="component" value="Unassembled WGS sequence"/>
</dbReference>
<proteinExistence type="predicted"/>
<feature type="signal peptide" evidence="1">
    <location>
        <begin position="1"/>
        <end position="27"/>
    </location>
</feature>
<dbReference type="RefSeq" id="WP_132325054.1">
    <property type="nucleotide sequence ID" value="NZ_LUUF01000043.1"/>
</dbReference>
<comment type="caution">
    <text evidence="2">The sequence shown here is derived from an EMBL/GenBank/DDBJ whole genome shotgun (WGS) entry which is preliminary data.</text>
</comment>
<keyword evidence="3" id="KW-1185">Reference proteome</keyword>
<sequence>MLKKTRMTLGLAISSLALVSMSLAANASNEYAESSIGDFNSGQLFTLQDTNNIFKGTHGWSDEGNFDGFRFVVQEGRQATIDFNYSFIGLAANEAQAWVWDLSSLPAGTSACTPQAGLADSCSFVFGSQHITSQIFESQVGFANPSSWNFVHFDQLRLTAGTYLLADNFRFDNLGASQAITGEFSYSINIQQTPVPLPASVLLFGTFFWMPPLFRRLSM</sequence>
<protein>
    <recommendedName>
        <fullName evidence="4">PEP-CTERM sorting domain-containing protein</fullName>
    </recommendedName>
</protein>
<feature type="chain" id="PRO_5045188368" description="PEP-CTERM sorting domain-containing protein" evidence="1">
    <location>
        <begin position="28"/>
        <end position="219"/>
    </location>
</feature>
<reference evidence="2 3" key="1">
    <citation type="submission" date="2019-03" db="EMBL/GenBank/DDBJ databases">
        <title>Systems level insights into methane cycling in arid and semi-arid ecosystems.</title>
        <authorList>
            <person name="Kalyuzhnaya M."/>
        </authorList>
    </citation>
    <scope>NUCLEOTIDE SEQUENCE [LARGE SCALE GENOMIC DNA]</scope>
    <source>
        <strain evidence="2 3">S-1</strain>
    </source>
</reference>
<evidence type="ECO:0000313" key="3">
    <source>
        <dbReference type="Proteomes" id="UP000295649"/>
    </source>
</evidence>
<organism evidence="2 3">
    <name type="scientific">Methylomonas methanica</name>
    <dbReference type="NCBI Taxonomy" id="421"/>
    <lineage>
        <taxon>Bacteria</taxon>
        <taxon>Pseudomonadati</taxon>
        <taxon>Pseudomonadota</taxon>
        <taxon>Gammaproteobacteria</taxon>
        <taxon>Methylococcales</taxon>
        <taxon>Methylococcaceae</taxon>
        <taxon>Methylomonas</taxon>
    </lineage>
</organism>
<evidence type="ECO:0000313" key="2">
    <source>
        <dbReference type="EMBL" id="TCV84504.1"/>
    </source>
</evidence>
<name>A0ABY2CN29_METMH</name>
<evidence type="ECO:0000256" key="1">
    <source>
        <dbReference type="SAM" id="SignalP"/>
    </source>
</evidence>
<dbReference type="EMBL" id="SMCN01000007">
    <property type="protein sequence ID" value="TCV84504.1"/>
    <property type="molecule type" value="Genomic_DNA"/>
</dbReference>
<keyword evidence="1" id="KW-0732">Signal</keyword>
<evidence type="ECO:0008006" key="4">
    <source>
        <dbReference type="Google" id="ProtNLM"/>
    </source>
</evidence>
<accession>A0ABY2CN29</accession>